<protein>
    <recommendedName>
        <fullName evidence="2">PDZ domain-containing protein</fullName>
    </recommendedName>
</protein>
<dbReference type="Pfam" id="PF00595">
    <property type="entry name" value="PDZ"/>
    <property type="match status" value="1"/>
</dbReference>
<dbReference type="SMART" id="SM00228">
    <property type="entry name" value="PDZ"/>
    <property type="match status" value="1"/>
</dbReference>
<evidence type="ECO:0000313" key="4">
    <source>
        <dbReference type="Proteomes" id="UP000821853"/>
    </source>
</evidence>
<dbReference type="OrthoDB" id="10007415at2759"/>
<comment type="caution">
    <text evidence="3">The sequence shown here is derived from an EMBL/GenBank/DDBJ whole genome shotgun (WGS) entry which is preliminary data.</text>
</comment>
<dbReference type="GO" id="GO:0072659">
    <property type="term" value="P:protein localization to plasma membrane"/>
    <property type="evidence" value="ECO:0007669"/>
    <property type="project" value="TreeGrafter"/>
</dbReference>
<dbReference type="VEuPathDB" id="VectorBase:HLOH_052304"/>
<evidence type="ECO:0000256" key="1">
    <source>
        <dbReference type="ARBA" id="ARBA00022737"/>
    </source>
</evidence>
<dbReference type="Gene3D" id="2.30.42.10">
    <property type="match status" value="1"/>
</dbReference>
<name>A0A9J6FW32_HAELO</name>
<dbReference type="InterPro" id="IPR001478">
    <property type="entry name" value="PDZ"/>
</dbReference>
<dbReference type="AlphaFoldDB" id="A0A9J6FW32"/>
<dbReference type="CDD" id="cd06768">
    <property type="entry name" value="PDZ_NHERF-like"/>
    <property type="match status" value="1"/>
</dbReference>
<dbReference type="InterPro" id="IPR036034">
    <property type="entry name" value="PDZ_sf"/>
</dbReference>
<sequence length="213" mass="23735">MSGVALSPDAPAIRLCHVVKWADYEGFGFNLHSEKSKPGQYLGKIDDGSPAQLAGLREGDRIVEVNGINISNENHKQVVERIKAVPNETKLLVVDPLADTWYKEHKIIIKNSLPTVKQCHNPVPRPGKVSLCFFFPLRSATGIFVRFVSVRVLSERFGAPVIDFSAAVRIRARAAVHSLRYMQHARASQLARTNFQGSTFLDCMHYFSICTTT</sequence>
<dbReference type="PANTHER" id="PTHR14191:SF28">
    <property type="entry name" value="GH04176P-RELATED"/>
    <property type="match status" value="1"/>
</dbReference>
<accession>A0A9J6FW32</accession>
<dbReference type="SUPFAM" id="SSF50156">
    <property type="entry name" value="PDZ domain-like"/>
    <property type="match status" value="1"/>
</dbReference>
<evidence type="ECO:0000259" key="2">
    <source>
        <dbReference type="PROSITE" id="PS50106"/>
    </source>
</evidence>
<evidence type="ECO:0000313" key="3">
    <source>
        <dbReference type="EMBL" id="KAH9366592.1"/>
    </source>
</evidence>
<feature type="domain" description="PDZ" evidence="2">
    <location>
        <begin position="15"/>
        <end position="97"/>
    </location>
</feature>
<dbReference type="InterPro" id="IPR051067">
    <property type="entry name" value="NHER"/>
</dbReference>
<dbReference type="PROSITE" id="PS50106">
    <property type="entry name" value="PDZ"/>
    <property type="match status" value="1"/>
</dbReference>
<dbReference type="EMBL" id="JABSTR010000004">
    <property type="protein sequence ID" value="KAH9366592.1"/>
    <property type="molecule type" value="Genomic_DNA"/>
</dbReference>
<keyword evidence="1" id="KW-0677">Repeat</keyword>
<reference evidence="3 4" key="1">
    <citation type="journal article" date="2020" name="Cell">
        <title>Large-Scale Comparative Analyses of Tick Genomes Elucidate Their Genetic Diversity and Vector Capacities.</title>
        <authorList>
            <consortium name="Tick Genome and Microbiome Consortium (TIGMIC)"/>
            <person name="Jia N."/>
            <person name="Wang J."/>
            <person name="Shi W."/>
            <person name="Du L."/>
            <person name="Sun Y."/>
            <person name="Zhan W."/>
            <person name="Jiang J.F."/>
            <person name="Wang Q."/>
            <person name="Zhang B."/>
            <person name="Ji P."/>
            <person name="Bell-Sakyi L."/>
            <person name="Cui X.M."/>
            <person name="Yuan T.T."/>
            <person name="Jiang B.G."/>
            <person name="Yang W.F."/>
            <person name="Lam T.T."/>
            <person name="Chang Q.C."/>
            <person name="Ding S.J."/>
            <person name="Wang X.J."/>
            <person name="Zhu J.G."/>
            <person name="Ruan X.D."/>
            <person name="Zhao L."/>
            <person name="Wei J.T."/>
            <person name="Ye R.Z."/>
            <person name="Que T.C."/>
            <person name="Du C.H."/>
            <person name="Zhou Y.H."/>
            <person name="Cheng J.X."/>
            <person name="Dai P.F."/>
            <person name="Guo W.B."/>
            <person name="Han X.H."/>
            <person name="Huang E.J."/>
            <person name="Li L.F."/>
            <person name="Wei W."/>
            <person name="Gao Y.C."/>
            <person name="Liu J.Z."/>
            <person name="Shao H.Z."/>
            <person name="Wang X."/>
            <person name="Wang C.C."/>
            <person name="Yang T.C."/>
            <person name="Huo Q.B."/>
            <person name="Li W."/>
            <person name="Chen H.Y."/>
            <person name="Chen S.E."/>
            <person name="Zhou L.G."/>
            <person name="Ni X.B."/>
            <person name="Tian J.H."/>
            <person name="Sheng Y."/>
            <person name="Liu T."/>
            <person name="Pan Y.S."/>
            <person name="Xia L.Y."/>
            <person name="Li J."/>
            <person name="Zhao F."/>
            <person name="Cao W.C."/>
        </authorList>
    </citation>
    <scope>NUCLEOTIDE SEQUENCE [LARGE SCALE GENOMIC DNA]</scope>
    <source>
        <strain evidence="3">HaeL-2018</strain>
    </source>
</reference>
<dbReference type="PANTHER" id="PTHR14191">
    <property type="entry name" value="PDZ DOMAIN CONTAINING PROTEIN"/>
    <property type="match status" value="1"/>
</dbReference>
<dbReference type="GO" id="GO:0043495">
    <property type="term" value="F:protein-membrane adaptor activity"/>
    <property type="evidence" value="ECO:0007669"/>
    <property type="project" value="TreeGrafter"/>
</dbReference>
<organism evidence="3 4">
    <name type="scientific">Haemaphysalis longicornis</name>
    <name type="common">Bush tick</name>
    <dbReference type="NCBI Taxonomy" id="44386"/>
    <lineage>
        <taxon>Eukaryota</taxon>
        <taxon>Metazoa</taxon>
        <taxon>Ecdysozoa</taxon>
        <taxon>Arthropoda</taxon>
        <taxon>Chelicerata</taxon>
        <taxon>Arachnida</taxon>
        <taxon>Acari</taxon>
        <taxon>Parasitiformes</taxon>
        <taxon>Ixodida</taxon>
        <taxon>Ixodoidea</taxon>
        <taxon>Ixodidae</taxon>
        <taxon>Haemaphysalinae</taxon>
        <taxon>Haemaphysalis</taxon>
    </lineage>
</organism>
<keyword evidence="4" id="KW-1185">Reference proteome</keyword>
<dbReference type="Proteomes" id="UP000821853">
    <property type="component" value="Chromosome 2"/>
</dbReference>
<dbReference type="GO" id="GO:0016324">
    <property type="term" value="C:apical plasma membrane"/>
    <property type="evidence" value="ECO:0007669"/>
    <property type="project" value="TreeGrafter"/>
</dbReference>
<gene>
    <name evidence="3" type="ORF">HPB48_010912</name>
</gene>
<proteinExistence type="predicted"/>